<dbReference type="InterPro" id="IPR027417">
    <property type="entry name" value="P-loop_NTPase"/>
</dbReference>
<dbReference type="SUPFAM" id="SSF52540">
    <property type="entry name" value="P-loop containing nucleoside triphosphate hydrolases"/>
    <property type="match status" value="1"/>
</dbReference>
<dbReference type="PANTHER" id="PTHR10039">
    <property type="entry name" value="AMELOGENIN"/>
    <property type="match status" value="1"/>
</dbReference>
<comment type="caution">
    <text evidence="4">The sequence shown here is derived from an EMBL/GenBank/DDBJ whole genome shotgun (WGS) entry which is preliminary data.</text>
</comment>
<keyword evidence="1" id="KW-0677">Repeat</keyword>
<dbReference type="Pfam" id="PF24883">
    <property type="entry name" value="NPHP3_N"/>
    <property type="match status" value="1"/>
</dbReference>
<accession>A0A9P3GQ87</accession>
<protein>
    <recommendedName>
        <fullName evidence="3">Nephrocystin 3-like N-terminal domain-containing protein</fullName>
    </recommendedName>
</protein>
<evidence type="ECO:0000313" key="5">
    <source>
        <dbReference type="Proteomes" id="UP000703269"/>
    </source>
</evidence>
<evidence type="ECO:0000313" key="4">
    <source>
        <dbReference type="EMBL" id="GJE99858.1"/>
    </source>
</evidence>
<dbReference type="AlphaFoldDB" id="A0A9P3GQ87"/>
<feature type="domain" description="Nephrocystin 3-like N-terminal" evidence="3">
    <location>
        <begin position="219"/>
        <end position="374"/>
    </location>
</feature>
<dbReference type="OrthoDB" id="3027122at2759"/>
<feature type="region of interest" description="Disordered" evidence="2">
    <location>
        <begin position="602"/>
        <end position="626"/>
    </location>
</feature>
<name>A0A9P3GQ87_9APHY</name>
<evidence type="ECO:0000259" key="3">
    <source>
        <dbReference type="Pfam" id="PF24883"/>
    </source>
</evidence>
<evidence type="ECO:0000256" key="2">
    <source>
        <dbReference type="SAM" id="MobiDB-lite"/>
    </source>
</evidence>
<evidence type="ECO:0000256" key="1">
    <source>
        <dbReference type="ARBA" id="ARBA00022737"/>
    </source>
</evidence>
<proteinExistence type="predicted"/>
<dbReference type="EMBL" id="BPQB01000122">
    <property type="protein sequence ID" value="GJE99858.1"/>
    <property type="molecule type" value="Genomic_DNA"/>
</dbReference>
<dbReference type="Proteomes" id="UP000703269">
    <property type="component" value="Unassembled WGS sequence"/>
</dbReference>
<reference evidence="4 5" key="1">
    <citation type="submission" date="2021-08" db="EMBL/GenBank/DDBJ databases">
        <title>Draft Genome Sequence of Phanerochaete sordida strain YK-624.</title>
        <authorList>
            <person name="Mori T."/>
            <person name="Dohra H."/>
            <person name="Suzuki T."/>
            <person name="Kawagishi H."/>
            <person name="Hirai H."/>
        </authorList>
    </citation>
    <scope>NUCLEOTIDE SEQUENCE [LARGE SCALE GENOMIC DNA]</scope>
    <source>
        <strain evidence="4 5">YK-624</strain>
    </source>
</reference>
<keyword evidence="5" id="KW-1185">Reference proteome</keyword>
<dbReference type="PANTHER" id="PTHR10039:SF5">
    <property type="entry name" value="NACHT DOMAIN-CONTAINING PROTEIN"/>
    <property type="match status" value="1"/>
</dbReference>
<organism evidence="4 5">
    <name type="scientific">Phanerochaete sordida</name>
    <dbReference type="NCBI Taxonomy" id="48140"/>
    <lineage>
        <taxon>Eukaryota</taxon>
        <taxon>Fungi</taxon>
        <taxon>Dikarya</taxon>
        <taxon>Basidiomycota</taxon>
        <taxon>Agaricomycotina</taxon>
        <taxon>Agaricomycetes</taxon>
        <taxon>Polyporales</taxon>
        <taxon>Phanerochaetaceae</taxon>
        <taxon>Phanerochaete</taxon>
    </lineage>
</organism>
<gene>
    <name evidence="4" type="ORF">PsYK624_161320</name>
</gene>
<dbReference type="InterPro" id="IPR056884">
    <property type="entry name" value="NPHP3-like_N"/>
</dbReference>
<sequence>MFERGVQDLDRGVPLVRDLDDAATRLQRIVQVTEEFWPDEEDHTELYRNIMTLFLIKHSIIEPVDKRRKDEWDNVQAALNSCEELTVRMGDLLRDIACLEQRQLALKQTWKSFVTFGTRQGPLRQRNDVALDISQSIGRALNSFLCRDSVNIEDIVKDVILNNIDRMHKGQEYRLAELAAEWIGRVVAEADSHRALDEQYCNKLKQHLPGQDECMADISVWLSGSKPVYLLAGDGGAGKSSISYKLCLRLESGQYPSLALGASFFVERVSESKPSGSPFGVLLAAVLYQLRPGVQTQMVNTIRERILRDDSTRGIQALIWDTLTHIPPPDRVHAVIILDGINWCEDTLGIPNMLHYLCTLASKFPWLRLLLTTRPHPTIMATFADPSIASLIHHYQLEEDFDEWRGDVGQYLQYKIRRIPSCDNYLRDHPRSLQQLITRAGGDFTFARTAVSFLDSEYDQASTKFQLLSRSGNLRLLPLDRLSMQILNWAAGYSRDHCHLIYLLCCSVALEGNISTTVDSLLVYLGDRASADQMVLAADRLRSLFTINLKGEIRALHPTFRAFLLDPKRRGDHDFFVGRPFVRAVLCLATLANAGSLTAVLQPPPSTTSSGQMRLKQGPQDPESRAGLSQFWPVMTAFRKRTARGLSSIFRDYRGHSTSDQETNELCFWPRYIVETADSGFHGILAYHLRAFIPSSQLAMYTWATTPNQAMRAATAVVSG</sequence>